<accession>A0A076N5P1</accession>
<dbReference type="PATRIC" id="fig|1068978.7.peg.6998"/>
<evidence type="ECO:0000313" key="2">
    <source>
        <dbReference type="Proteomes" id="UP000062973"/>
    </source>
</evidence>
<dbReference type="STRING" id="1068978.AMETH_6509"/>
<dbReference type="AlphaFoldDB" id="A0A076N5P1"/>
<evidence type="ECO:0008006" key="3">
    <source>
        <dbReference type="Google" id="ProtNLM"/>
    </source>
</evidence>
<sequence>MAGHSAEHLAFVAAELNDRLRKTLGWDTPAERLTKPLTRAS</sequence>
<dbReference type="EMBL" id="CP009110">
    <property type="protein sequence ID" value="AIJ26601.1"/>
    <property type="molecule type" value="Genomic_DNA"/>
</dbReference>
<organism evidence="1 2">
    <name type="scientific">Amycolatopsis methanolica 239</name>
    <dbReference type="NCBI Taxonomy" id="1068978"/>
    <lineage>
        <taxon>Bacteria</taxon>
        <taxon>Bacillati</taxon>
        <taxon>Actinomycetota</taxon>
        <taxon>Actinomycetes</taxon>
        <taxon>Pseudonocardiales</taxon>
        <taxon>Pseudonocardiaceae</taxon>
        <taxon>Amycolatopsis</taxon>
        <taxon>Amycolatopsis methanolica group</taxon>
    </lineage>
</organism>
<protein>
    <recommendedName>
        <fullName evidence="3">Transposase</fullName>
    </recommendedName>
</protein>
<keyword evidence="2" id="KW-1185">Reference proteome</keyword>
<evidence type="ECO:0000313" key="1">
    <source>
        <dbReference type="EMBL" id="AIJ26601.1"/>
    </source>
</evidence>
<dbReference type="KEGG" id="amq:AMETH_6509"/>
<dbReference type="Proteomes" id="UP000062973">
    <property type="component" value="Chromosome"/>
</dbReference>
<dbReference type="HOGENOM" id="CLU_3264758_0_0_11"/>
<gene>
    <name evidence="1" type="ORF">AMETH_6509</name>
</gene>
<name>A0A076N5P1_AMYME</name>
<proteinExistence type="predicted"/>
<reference evidence="1 2" key="1">
    <citation type="submission" date="2014-07" db="EMBL/GenBank/DDBJ databases">
        <title>Whole Genome Sequence of the Amycolatopsis methanolica 239.</title>
        <authorList>
            <person name="Tang B."/>
        </authorList>
    </citation>
    <scope>NUCLEOTIDE SEQUENCE [LARGE SCALE GENOMIC DNA]</scope>
    <source>
        <strain evidence="1 2">239</strain>
    </source>
</reference>